<organism evidence="3 4">
    <name type="scientific">Cohnella yongneupensis</name>
    <dbReference type="NCBI Taxonomy" id="425006"/>
    <lineage>
        <taxon>Bacteria</taxon>
        <taxon>Bacillati</taxon>
        <taxon>Bacillota</taxon>
        <taxon>Bacilli</taxon>
        <taxon>Bacillales</taxon>
        <taxon>Paenibacillaceae</taxon>
        <taxon>Cohnella</taxon>
    </lineage>
</organism>
<dbReference type="InterPro" id="IPR019896">
    <property type="entry name" value="Polysacch_pyruvyl_Trfase_CsaB"/>
</dbReference>
<dbReference type="NCBIfam" id="TIGR03609">
    <property type="entry name" value="S_layer_CsaB"/>
    <property type="match status" value="1"/>
</dbReference>
<sequence>MGETGSVGSKGSRGHLGTDGNLGDQGNLGHKNNQGPQSNVRRIVLSGYYGFHNSGDEAVLKSILTALEEAGTAAGIKIVPVVLSGDPEWTSKHYDVEAVPRMKLAEVRRALKNSDGLISGGGSLLQDATGLGSIPYYLGIMALARWCGKPTFVYAQGIGPVNRKLFQPFIARAFKKAKYVSVRDEESATLLRRYGVPEAKVEIVPDPVMGMPPGVASAGEIAGSQGAGEDTRPIVGVSVRFWRGDRADMDRVAAALEALAGRCDVRLRFLPFHHGGDEDASRYVMERLTCAAELAPAHDDPQRMLREVGRCALLIGMRLHSLIYAANREVPLLGISYDPKIDQFLARLGQRAVGTTEELDPEYAAQQALEIINKPAEWLTACGPAVSKLKREAIRPAQQIVDYMRI</sequence>
<evidence type="ECO:0000313" key="3">
    <source>
        <dbReference type="EMBL" id="MFC5531044.1"/>
    </source>
</evidence>
<evidence type="ECO:0000256" key="1">
    <source>
        <dbReference type="SAM" id="MobiDB-lite"/>
    </source>
</evidence>
<dbReference type="SUPFAM" id="SSF53756">
    <property type="entry name" value="UDP-Glycosyltransferase/glycogen phosphorylase"/>
    <property type="match status" value="1"/>
</dbReference>
<name>A0ABW0R1C8_9BACL</name>
<keyword evidence="3" id="KW-0808">Transferase</keyword>
<accession>A0ABW0R1C8</accession>
<dbReference type="PANTHER" id="PTHR36836">
    <property type="entry name" value="COLANIC ACID BIOSYNTHESIS PROTEIN WCAK"/>
    <property type="match status" value="1"/>
</dbReference>
<proteinExistence type="predicted"/>
<dbReference type="PANTHER" id="PTHR36836:SF1">
    <property type="entry name" value="COLANIC ACID BIOSYNTHESIS PROTEIN WCAK"/>
    <property type="match status" value="1"/>
</dbReference>
<dbReference type="RefSeq" id="WP_378112986.1">
    <property type="nucleotide sequence ID" value="NZ_JBHSNC010000051.1"/>
</dbReference>
<comment type="caution">
    <text evidence="3">The sequence shown here is derived from an EMBL/GenBank/DDBJ whole genome shotgun (WGS) entry which is preliminary data.</text>
</comment>
<feature type="region of interest" description="Disordered" evidence="1">
    <location>
        <begin position="1"/>
        <end position="37"/>
    </location>
</feature>
<dbReference type="EMBL" id="JBHSNC010000051">
    <property type="protein sequence ID" value="MFC5531044.1"/>
    <property type="molecule type" value="Genomic_DNA"/>
</dbReference>
<reference evidence="4" key="1">
    <citation type="journal article" date="2019" name="Int. J. Syst. Evol. Microbiol.">
        <title>The Global Catalogue of Microorganisms (GCM) 10K type strain sequencing project: providing services to taxonomists for standard genome sequencing and annotation.</title>
        <authorList>
            <consortium name="The Broad Institute Genomics Platform"/>
            <consortium name="The Broad Institute Genome Sequencing Center for Infectious Disease"/>
            <person name="Wu L."/>
            <person name="Ma J."/>
        </authorList>
    </citation>
    <scope>NUCLEOTIDE SEQUENCE [LARGE SCALE GENOMIC DNA]</scope>
    <source>
        <strain evidence="4">CGMCC 1.18578</strain>
    </source>
</reference>
<keyword evidence="4" id="KW-1185">Reference proteome</keyword>
<gene>
    <name evidence="3" type="primary">csaB</name>
    <name evidence="3" type="ORF">ACFPQ4_16625</name>
</gene>
<evidence type="ECO:0000259" key="2">
    <source>
        <dbReference type="Pfam" id="PF04230"/>
    </source>
</evidence>
<dbReference type="Proteomes" id="UP001596108">
    <property type="component" value="Unassembled WGS sequence"/>
</dbReference>
<dbReference type="Pfam" id="PF04230">
    <property type="entry name" value="PS_pyruv_trans"/>
    <property type="match status" value="1"/>
</dbReference>
<dbReference type="GO" id="GO:0016740">
    <property type="term" value="F:transferase activity"/>
    <property type="evidence" value="ECO:0007669"/>
    <property type="project" value="UniProtKB-KW"/>
</dbReference>
<protein>
    <submittedName>
        <fullName evidence="3">Polysaccharide pyruvyl transferase CsaB</fullName>
    </submittedName>
</protein>
<feature type="domain" description="Polysaccharide pyruvyl transferase" evidence="2">
    <location>
        <begin position="53"/>
        <end position="339"/>
    </location>
</feature>
<evidence type="ECO:0000313" key="4">
    <source>
        <dbReference type="Proteomes" id="UP001596108"/>
    </source>
</evidence>
<dbReference type="InterPro" id="IPR007345">
    <property type="entry name" value="Polysacch_pyruvyl_Trfase"/>
</dbReference>